<evidence type="ECO:0000313" key="2">
    <source>
        <dbReference type="Proteomes" id="UP000030645"/>
    </source>
</evidence>
<accession>W9RYJ6</accession>
<sequence length="61" mass="6831">MVVPSLATQAWINNYAIVDDWTSWIVEGQVTGEQDTQLLNKSLKNALPCLKGGSIMNLYKY</sequence>
<dbReference type="Proteomes" id="UP000030645">
    <property type="component" value="Unassembled WGS sequence"/>
</dbReference>
<dbReference type="EMBL" id="KE345822">
    <property type="protein sequence ID" value="EXC17677.1"/>
    <property type="molecule type" value="Genomic_DNA"/>
</dbReference>
<organism evidence="1 2">
    <name type="scientific">Morus notabilis</name>
    <dbReference type="NCBI Taxonomy" id="981085"/>
    <lineage>
        <taxon>Eukaryota</taxon>
        <taxon>Viridiplantae</taxon>
        <taxon>Streptophyta</taxon>
        <taxon>Embryophyta</taxon>
        <taxon>Tracheophyta</taxon>
        <taxon>Spermatophyta</taxon>
        <taxon>Magnoliopsida</taxon>
        <taxon>eudicotyledons</taxon>
        <taxon>Gunneridae</taxon>
        <taxon>Pentapetalae</taxon>
        <taxon>rosids</taxon>
        <taxon>fabids</taxon>
        <taxon>Rosales</taxon>
        <taxon>Moraceae</taxon>
        <taxon>Moreae</taxon>
        <taxon>Morus</taxon>
    </lineage>
</organism>
<protein>
    <submittedName>
        <fullName evidence="1">Uncharacterized protein</fullName>
    </submittedName>
</protein>
<reference evidence="2" key="1">
    <citation type="submission" date="2013-01" db="EMBL/GenBank/DDBJ databases">
        <title>Draft Genome Sequence of a Mulberry Tree, Morus notabilis C.K. Schneid.</title>
        <authorList>
            <person name="He N."/>
            <person name="Zhao S."/>
        </authorList>
    </citation>
    <scope>NUCLEOTIDE SEQUENCE</scope>
</reference>
<proteinExistence type="predicted"/>
<dbReference type="AlphaFoldDB" id="W9RYJ6"/>
<evidence type="ECO:0000313" key="1">
    <source>
        <dbReference type="EMBL" id="EXC17677.1"/>
    </source>
</evidence>
<gene>
    <name evidence="1" type="ORF">L484_003997</name>
</gene>
<name>W9RYJ6_9ROSA</name>
<keyword evidence="2" id="KW-1185">Reference proteome</keyword>